<keyword evidence="6" id="KW-0378">Hydrolase</keyword>
<accession>B4DC09</accession>
<dbReference type="Pfam" id="PF03167">
    <property type="entry name" value="UDG"/>
    <property type="match status" value="1"/>
</dbReference>
<dbReference type="SMART" id="SM00986">
    <property type="entry name" value="UDG"/>
    <property type="match status" value="1"/>
</dbReference>
<dbReference type="SUPFAM" id="SSF52141">
    <property type="entry name" value="Uracil-DNA glycosylase-like"/>
    <property type="match status" value="1"/>
</dbReference>
<protein>
    <recommendedName>
        <fullName evidence="2">Type-4 uracil-DNA glycosylase</fullName>
    </recommendedName>
</protein>
<dbReference type="InterPro" id="IPR036895">
    <property type="entry name" value="Uracil-DNA_glycosylase-like_sf"/>
</dbReference>
<evidence type="ECO:0000256" key="3">
    <source>
        <dbReference type="ARBA" id="ARBA00022485"/>
    </source>
</evidence>
<dbReference type="Proteomes" id="UP000005824">
    <property type="component" value="Unassembled WGS sequence"/>
</dbReference>
<dbReference type="GO" id="GO:0097506">
    <property type="term" value="F:deaminated base DNA N-glycosylase activity"/>
    <property type="evidence" value="ECO:0007669"/>
    <property type="project" value="UniProtKB-ARBA"/>
</dbReference>
<dbReference type="eggNOG" id="COG1573">
    <property type="taxonomic scope" value="Bacteria"/>
</dbReference>
<dbReference type="GO" id="GO:0006281">
    <property type="term" value="P:DNA repair"/>
    <property type="evidence" value="ECO:0007669"/>
    <property type="project" value="UniProtKB-KW"/>
</dbReference>
<keyword evidence="5" id="KW-0227">DNA damage</keyword>
<evidence type="ECO:0000256" key="4">
    <source>
        <dbReference type="ARBA" id="ARBA00022723"/>
    </source>
</evidence>
<dbReference type="GO" id="GO:0046872">
    <property type="term" value="F:metal ion binding"/>
    <property type="evidence" value="ECO:0007669"/>
    <property type="project" value="UniProtKB-KW"/>
</dbReference>
<dbReference type="GO" id="GO:0051539">
    <property type="term" value="F:4 iron, 4 sulfur cluster binding"/>
    <property type="evidence" value="ECO:0007669"/>
    <property type="project" value="UniProtKB-KW"/>
</dbReference>
<comment type="caution">
    <text evidence="11">The sequence shown here is derived from an EMBL/GenBank/DDBJ whole genome shotgun (WGS) entry which is preliminary data.</text>
</comment>
<keyword evidence="9" id="KW-0234">DNA repair</keyword>
<gene>
    <name evidence="11" type="ORF">CfE428DRAFT_6450</name>
</gene>
<keyword evidence="7" id="KW-0408">Iron</keyword>
<sequence length="159" mass="17841">MGEQPGDREDRAGRPFVGPAGKLLDRALEEAGIDRQETYVTNAVKHFKWEPRGKRRLHKKPSSRDIAACKPWLEAELQAIAPRVLVLLGSTAAQTILGSKVRVLRDRGHAMPSEYCQKTFVTVHPSSLLRAPDEESRDRNYAEFVADLKKVARLLRSAD</sequence>
<organism evidence="11 12">
    <name type="scientific">Chthoniobacter flavus Ellin428</name>
    <dbReference type="NCBI Taxonomy" id="497964"/>
    <lineage>
        <taxon>Bacteria</taxon>
        <taxon>Pseudomonadati</taxon>
        <taxon>Verrucomicrobiota</taxon>
        <taxon>Spartobacteria</taxon>
        <taxon>Chthoniobacterales</taxon>
        <taxon>Chthoniobacteraceae</taxon>
        <taxon>Chthoniobacter</taxon>
    </lineage>
</organism>
<dbReference type="AlphaFoldDB" id="B4DC09"/>
<dbReference type="CDD" id="cd10030">
    <property type="entry name" value="UDG-F4_TTUDGA_SPO1dp_like"/>
    <property type="match status" value="1"/>
</dbReference>
<evidence type="ECO:0000256" key="1">
    <source>
        <dbReference type="ARBA" id="ARBA00006521"/>
    </source>
</evidence>
<dbReference type="STRING" id="497964.CfE428DRAFT_6450"/>
<dbReference type="EMBL" id="ABVL01000042">
    <property type="protein sequence ID" value="EDY16056.1"/>
    <property type="molecule type" value="Genomic_DNA"/>
</dbReference>
<dbReference type="InterPro" id="IPR005273">
    <property type="entry name" value="Ura-DNA_glyco_family4"/>
</dbReference>
<evidence type="ECO:0000256" key="8">
    <source>
        <dbReference type="ARBA" id="ARBA00023014"/>
    </source>
</evidence>
<name>B4DC09_9BACT</name>
<evidence type="ECO:0000313" key="12">
    <source>
        <dbReference type="Proteomes" id="UP000005824"/>
    </source>
</evidence>
<keyword evidence="4" id="KW-0479">Metal-binding</keyword>
<evidence type="ECO:0000256" key="5">
    <source>
        <dbReference type="ARBA" id="ARBA00022763"/>
    </source>
</evidence>
<evidence type="ECO:0000313" key="11">
    <source>
        <dbReference type="EMBL" id="EDY16056.1"/>
    </source>
</evidence>
<keyword evidence="3" id="KW-0004">4Fe-4S</keyword>
<dbReference type="PANTHER" id="PTHR33693:SF9">
    <property type="entry name" value="TYPE-4 URACIL-DNA GLYCOSYLASE"/>
    <property type="match status" value="1"/>
</dbReference>
<evidence type="ECO:0000259" key="10">
    <source>
        <dbReference type="SMART" id="SM00986"/>
    </source>
</evidence>
<evidence type="ECO:0000256" key="6">
    <source>
        <dbReference type="ARBA" id="ARBA00022801"/>
    </source>
</evidence>
<dbReference type="PANTHER" id="PTHR33693">
    <property type="entry name" value="TYPE-5 URACIL-DNA GLYCOSYLASE"/>
    <property type="match status" value="1"/>
</dbReference>
<evidence type="ECO:0000256" key="2">
    <source>
        <dbReference type="ARBA" id="ARBA00019403"/>
    </source>
</evidence>
<evidence type="ECO:0000256" key="7">
    <source>
        <dbReference type="ARBA" id="ARBA00023004"/>
    </source>
</evidence>
<dbReference type="InterPro" id="IPR051536">
    <property type="entry name" value="UDG_Type-4/5"/>
</dbReference>
<keyword evidence="8" id="KW-0411">Iron-sulfur</keyword>
<dbReference type="Gene3D" id="3.40.470.10">
    <property type="entry name" value="Uracil-DNA glycosylase-like domain"/>
    <property type="match status" value="1"/>
</dbReference>
<evidence type="ECO:0000256" key="9">
    <source>
        <dbReference type="ARBA" id="ARBA00023204"/>
    </source>
</evidence>
<reference evidence="11 12" key="1">
    <citation type="journal article" date="2011" name="J. Bacteriol.">
        <title>Genome sequence of Chthoniobacter flavus Ellin428, an aerobic heterotrophic soil bacterium.</title>
        <authorList>
            <person name="Kant R."/>
            <person name="van Passel M.W."/>
            <person name="Palva A."/>
            <person name="Lucas S."/>
            <person name="Lapidus A."/>
            <person name="Glavina Del Rio T."/>
            <person name="Dalin E."/>
            <person name="Tice H."/>
            <person name="Bruce D."/>
            <person name="Goodwin L."/>
            <person name="Pitluck S."/>
            <person name="Larimer F.W."/>
            <person name="Land M.L."/>
            <person name="Hauser L."/>
            <person name="Sangwan P."/>
            <person name="de Vos W.M."/>
            <person name="Janssen P.H."/>
            <person name="Smidt H."/>
        </authorList>
    </citation>
    <scope>NUCLEOTIDE SEQUENCE [LARGE SCALE GENOMIC DNA]</scope>
    <source>
        <strain evidence="11 12">Ellin428</strain>
    </source>
</reference>
<dbReference type="SMART" id="SM00987">
    <property type="entry name" value="UreE_C"/>
    <property type="match status" value="1"/>
</dbReference>
<feature type="domain" description="Uracil-DNA glycosylase-like" evidence="10">
    <location>
        <begin position="2"/>
        <end position="149"/>
    </location>
</feature>
<keyword evidence="12" id="KW-1185">Reference proteome</keyword>
<comment type="similarity">
    <text evidence="1">Belongs to the uracil-DNA glycosylase (UDG) superfamily. Type 4 (UDGa) family.</text>
</comment>
<dbReference type="InterPro" id="IPR005122">
    <property type="entry name" value="Uracil-DNA_glycosylase-like"/>
</dbReference>
<proteinExistence type="inferred from homology"/>
<dbReference type="NCBIfam" id="TIGR03914">
    <property type="entry name" value="UDG_fam_dom"/>
    <property type="match status" value="1"/>
</dbReference>
<dbReference type="InParanoid" id="B4DC09"/>